<evidence type="ECO:0000256" key="4">
    <source>
        <dbReference type="ARBA" id="ARBA00022833"/>
    </source>
</evidence>
<evidence type="ECO:0000256" key="6">
    <source>
        <dbReference type="SAM" id="MobiDB-lite"/>
    </source>
</evidence>
<dbReference type="SUPFAM" id="SSF53098">
    <property type="entry name" value="Ribonuclease H-like"/>
    <property type="match status" value="1"/>
</dbReference>
<dbReference type="Pfam" id="PF05699">
    <property type="entry name" value="Dimer_Tnp_hAT"/>
    <property type="match status" value="1"/>
</dbReference>
<keyword evidence="10" id="KW-1185">Reference proteome</keyword>
<evidence type="ECO:0000259" key="7">
    <source>
        <dbReference type="Pfam" id="PF05699"/>
    </source>
</evidence>
<feature type="region of interest" description="Disordered" evidence="6">
    <location>
        <begin position="1"/>
        <end position="34"/>
    </location>
</feature>
<dbReference type="InterPro" id="IPR052035">
    <property type="entry name" value="ZnF_BED_domain_contain"/>
</dbReference>
<feature type="compositionally biased region" description="Polar residues" evidence="6">
    <location>
        <begin position="874"/>
        <end position="900"/>
    </location>
</feature>
<dbReference type="EMBL" id="LYXU01000015">
    <property type="protein sequence ID" value="OBS17507.1"/>
    <property type="molecule type" value="Genomic_DNA"/>
</dbReference>
<feature type="region of interest" description="Disordered" evidence="6">
    <location>
        <begin position="803"/>
        <end position="920"/>
    </location>
</feature>
<comment type="caution">
    <text evidence="8">The sequence shown here is derived from an EMBL/GenBank/DDBJ whole genome shotgun (WGS) entry which is preliminary data.</text>
</comment>
<dbReference type="PANTHER" id="PTHR46481">
    <property type="entry name" value="ZINC FINGER BED DOMAIN-CONTAINING PROTEIN 4"/>
    <property type="match status" value="1"/>
</dbReference>
<evidence type="ECO:0000256" key="5">
    <source>
        <dbReference type="ARBA" id="ARBA00023242"/>
    </source>
</evidence>
<evidence type="ECO:0000313" key="8">
    <source>
        <dbReference type="EMBL" id="OBS16429.1"/>
    </source>
</evidence>
<dbReference type="Proteomes" id="UP000091967">
    <property type="component" value="Unassembled WGS sequence"/>
</dbReference>
<evidence type="ECO:0000256" key="3">
    <source>
        <dbReference type="ARBA" id="ARBA00022771"/>
    </source>
</evidence>
<evidence type="ECO:0000256" key="2">
    <source>
        <dbReference type="ARBA" id="ARBA00022723"/>
    </source>
</evidence>
<feature type="region of interest" description="Disordered" evidence="6">
    <location>
        <begin position="988"/>
        <end position="1029"/>
    </location>
</feature>
<gene>
    <name evidence="9" type="ORF">FPOA_12036</name>
    <name evidence="8" type="ORF">FPOA_12917</name>
</gene>
<dbReference type="GO" id="GO:0008270">
    <property type="term" value="F:zinc ion binding"/>
    <property type="evidence" value="ECO:0007669"/>
    <property type="project" value="UniProtKB-KW"/>
</dbReference>
<feature type="domain" description="HAT C-terminal dimerisation" evidence="7">
    <location>
        <begin position="602"/>
        <end position="669"/>
    </location>
</feature>
<dbReference type="PANTHER" id="PTHR46481:SF10">
    <property type="entry name" value="ZINC FINGER BED DOMAIN-CONTAINING PROTEIN 39"/>
    <property type="match status" value="1"/>
</dbReference>
<keyword evidence="2" id="KW-0479">Metal-binding</keyword>
<evidence type="ECO:0000256" key="1">
    <source>
        <dbReference type="ARBA" id="ARBA00004123"/>
    </source>
</evidence>
<dbReference type="GO" id="GO:0046983">
    <property type="term" value="F:protein dimerization activity"/>
    <property type="evidence" value="ECO:0007669"/>
    <property type="project" value="InterPro"/>
</dbReference>
<proteinExistence type="predicted"/>
<reference evidence="8 10" key="1">
    <citation type="submission" date="2016-06" db="EMBL/GenBank/DDBJ databases">
        <title>Living apart together: crosstalk between the core and supernumerary genomes in a fungal plant pathogen.</title>
        <authorList>
            <person name="Vanheule A."/>
            <person name="Audenaert K."/>
            <person name="Warris S."/>
            <person name="Van De Geest H."/>
            <person name="Schijlen E."/>
            <person name="Hofte M."/>
            <person name="De Saeger S."/>
            <person name="Haesaert G."/>
            <person name="Waalwijk C."/>
            <person name="Van Der Lee T."/>
        </authorList>
    </citation>
    <scope>NUCLEOTIDE SEQUENCE [LARGE SCALE GENOMIC DNA]</scope>
    <source>
        <strain evidence="8 10">2516</strain>
    </source>
</reference>
<name>A0A1B8A7H8_FUSPO</name>
<dbReference type="EMBL" id="LYXU01000091">
    <property type="protein sequence ID" value="OBS16429.1"/>
    <property type="molecule type" value="Genomic_DNA"/>
</dbReference>
<dbReference type="AlphaFoldDB" id="A0A1B8A7H8"/>
<sequence>MTSQRPGISVSFTATSSQTSLAPDSSVISDNGDSDVGETSISPLLASQFKKKKRTSKIWDHTPFGRNQIVRNTEGQIIWRCKYCKGKPAEYLENGGTAHIYKHLKSHTTLDILTPNEERAAKTRNHLEEAFSRMSQNTNPLKRRRHDDETTDLDADKFEQLYVEWIADCGIALRMPTRESFRALLKFLNPGVLSILPTSHQTIREWVVRTFGTQKRRIRQVLQSAISRIHFTIDIWSSPNKLGILGIVAHFIDSNGELVSYCVALREVHGRHSGENQAHIVMNVVEDYGIVTQIGYFVSDNADSNDTLMNSLQKLLNERHNIIYDAKHHRLRCNGHTINLAAHAFMFPKTAPGEAPTKNQVKKDTTNEYIKPSDADILKWRKAGPLGKLHNIVVFIRCSPQRIQRFKEISEKKGLLRDNDTRWNSKYYMIERAIELADQIDYYCSKEKDLKLDSLSEQDWAELEKICNFLKSFTDATKAAEGHAHAIDRTLPIMDFLLSKFEAAQIEAVICFTERSSAYVGAIVLSPHRKWHYFDTAWEEHPEWIESNKTAVEDLWKSRYAPVAKSAESSAQSLVEKPLAKNSFLAWEDEHEDSELPTLFDEYQNYISAPRIKVKDVRRWWLEDTQQTLYPNLSKMALDLLSIPAMSAEPERLFSDTKITLQDRRNSAVVDWNKHLQSIKDPDDAFRQERARISDVSKKRIEEFYLNTLQGNDNESNNDNVDLLLRSLLSDGQQMKELETEHEVTRAKKQELQDKVAESVGKRIVADLIDILGLTTVQNLVPAVLSPPEGTISATKDYVDGASLPAPDDMDAPPATTGLTTRSRTYGARNNGVRRKMTPSIGPSMPEGDSSLKRKRQAGDCDEQDIKQEKKTPRISTRQTPSLAGKNNTDSVSSLTTPCTRSGDLHQHSNETAVSSSKKGMKLQLKDIRLDVNRRSARVMLQRHPFRTDLWVCLVFFPPDHASVGLDTAVNQSFMPTFVQLVNRRRTANDPEGPATLGTIPPPVDTHTGLSSGRGGEGKAAKKFENKKG</sequence>
<feature type="compositionally biased region" description="Basic and acidic residues" evidence="6">
    <location>
        <begin position="1016"/>
        <end position="1029"/>
    </location>
</feature>
<organism evidence="8 10">
    <name type="scientific">Fusarium poae</name>
    <dbReference type="NCBI Taxonomy" id="36050"/>
    <lineage>
        <taxon>Eukaryota</taxon>
        <taxon>Fungi</taxon>
        <taxon>Dikarya</taxon>
        <taxon>Ascomycota</taxon>
        <taxon>Pezizomycotina</taxon>
        <taxon>Sordariomycetes</taxon>
        <taxon>Hypocreomycetidae</taxon>
        <taxon>Hypocreales</taxon>
        <taxon>Nectriaceae</taxon>
        <taxon>Fusarium</taxon>
    </lineage>
</organism>
<accession>A0A1B8A7H8</accession>
<dbReference type="InterPro" id="IPR012337">
    <property type="entry name" value="RNaseH-like_sf"/>
</dbReference>
<evidence type="ECO:0000313" key="9">
    <source>
        <dbReference type="EMBL" id="OBS17507.1"/>
    </source>
</evidence>
<keyword evidence="4" id="KW-0862">Zinc</keyword>
<dbReference type="GO" id="GO:0005634">
    <property type="term" value="C:nucleus"/>
    <property type="evidence" value="ECO:0007669"/>
    <property type="project" value="UniProtKB-SubCell"/>
</dbReference>
<protein>
    <recommendedName>
        <fullName evidence="7">HAT C-terminal dimerisation domain-containing protein</fullName>
    </recommendedName>
</protein>
<comment type="subcellular location">
    <subcellularLocation>
        <location evidence="1">Nucleus</location>
    </subcellularLocation>
</comment>
<evidence type="ECO:0000313" key="10">
    <source>
        <dbReference type="Proteomes" id="UP000091967"/>
    </source>
</evidence>
<dbReference type="InterPro" id="IPR008906">
    <property type="entry name" value="HATC_C_dom"/>
</dbReference>
<keyword evidence="5" id="KW-0539">Nucleus</keyword>
<keyword evidence="3" id="KW-0863">Zinc-finger</keyword>